<dbReference type="InterPro" id="IPR011761">
    <property type="entry name" value="ATP-grasp"/>
</dbReference>
<gene>
    <name evidence="4" type="ORF">GCM10011369_12660</name>
</gene>
<keyword evidence="2" id="KW-0067">ATP-binding</keyword>
<evidence type="ECO:0000256" key="1">
    <source>
        <dbReference type="ARBA" id="ARBA00023211"/>
    </source>
</evidence>
<evidence type="ECO:0000313" key="4">
    <source>
        <dbReference type="EMBL" id="GGA72355.1"/>
    </source>
</evidence>
<dbReference type="InterPro" id="IPR013651">
    <property type="entry name" value="ATP-grasp_RimK-type"/>
</dbReference>
<dbReference type="Gene3D" id="3.30.470.20">
    <property type="entry name" value="ATP-grasp fold, B domain"/>
    <property type="match status" value="1"/>
</dbReference>
<sequence>MAKHQVGFWLYENGGGLAIQDKFTKQLLERDIEVVEDLNLRAASASGGSIVCHGLKMEELSLYFSYNAGQQTQYQVYLYEMLDRLIPVINNFSAFALTEDKFKTTHLLRQHGINTPDYRLCHRNDLDSLRHAMRDWGGRAVYKPTDGWGGIGIVRLENEASLDMLQPFLQQLDVPHFYVERYINNDNTDYRIDVVDGQYVGCYGRKAPKDHWKTNITSGGQVIRREPNDEVVNLALKAAAATGLEIAGVDLLYDREREEYVVLEVNGIPAFATPEQEAAGLNFNDRKIELIVELIDRLVHDPIYRRQHQRATAKYEYHYA</sequence>
<dbReference type="Proteomes" id="UP000619743">
    <property type="component" value="Unassembled WGS sequence"/>
</dbReference>
<dbReference type="GO" id="GO:0005737">
    <property type="term" value="C:cytoplasm"/>
    <property type="evidence" value="ECO:0007669"/>
    <property type="project" value="TreeGrafter"/>
</dbReference>
<evidence type="ECO:0000259" key="3">
    <source>
        <dbReference type="PROSITE" id="PS50975"/>
    </source>
</evidence>
<dbReference type="RefSeq" id="WP_087505095.1">
    <property type="nucleotide sequence ID" value="NZ_BMDX01000004.1"/>
</dbReference>
<dbReference type="EMBL" id="BMDX01000004">
    <property type="protein sequence ID" value="GGA72355.1"/>
    <property type="molecule type" value="Genomic_DNA"/>
</dbReference>
<protein>
    <recommendedName>
        <fullName evidence="3">ATP-grasp domain-containing protein</fullName>
    </recommendedName>
</protein>
<keyword evidence="1" id="KW-0464">Manganese</keyword>
<evidence type="ECO:0000256" key="2">
    <source>
        <dbReference type="PROSITE-ProRule" id="PRU00409"/>
    </source>
</evidence>
<dbReference type="OrthoDB" id="6808660at2"/>
<dbReference type="AlphaFoldDB" id="A0A8J2U3Y2"/>
<dbReference type="GO" id="GO:0016879">
    <property type="term" value="F:ligase activity, forming carbon-nitrogen bonds"/>
    <property type="evidence" value="ECO:0007669"/>
    <property type="project" value="TreeGrafter"/>
</dbReference>
<dbReference type="PROSITE" id="PS50975">
    <property type="entry name" value="ATP_GRASP"/>
    <property type="match status" value="1"/>
</dbReference>
<feature type="domain" description="ATP-grasp" evidence="3">
    <location>
        <begin position="105"/>
        <end position="292"/>
    </location>
</feature>
<proteinExistence type="predicted"/>
<evidence type="ECO:0000313" key="5">
    <source>
        <dbReference type="Proteomes" id="UP000619743"/>
    </source>
</evidence>
<dbReference type="Gene3D" id="3.30.1490.20">
    <property type="entry name" value="ATP-grasp fold, A domain"/>
    <property type="match status" value="1"/>
</dbReference>
<dbReference type="SUPFAM" id="SSF56059">
    <property type="entry name" value="Glutathione synthetase ATP-binding domain-like"/>
    <property type="match status" value="1"/>
</dbReference>
<name>A0A8J2U3Y2_9GAMM</name>
<comment type="caution">
    <text evidence="4">The sequence shown here is derived from an EMBL/GenBank/DDBJ whole genome shotgun (WGS) entry which is preliminary data.</text>
</comment>
<dbReference type="PANTHER" id="PTHR21621">
    <property type="entry name" value="RIBOSOMAL PROTEIN S6 MODIFICATION PROTEIN"/>
    <property type="match status" value="1"/>
</dbReference>
<organism evidence="4 5">
    <name type="scientific">Neiella marina</name>
    <dbReference type="NCBI Taxonomy" id="508461"/>
    <lineage>
        <taxon>Bacteria</taxon>
        <taxon>Pseudomonadati</taxon>
        <taxon>Pseudomonadota</taxon>
        <taxon>Gammaproteobacteria</taxon>
        <taxon>Alteromonadales</taxon>
        <taxon>Echinimonadaceae</taxon>
        <taxon>Neiella</taxon>
    </lineage>
</organism>
<dbReference type="GO" id="GO:0046872">
    <property type="term" value="F:metal ion binding"/>
    <property type="evidence" value="ECO:0007669"/>
    <property type="project" value="InterPro"/>
</dbReference>
<dbReference type="GO" id="GO:0005524">
    <property type="term" value="F:ATP binding"/>
    <property type="evidence" value="ECO:0007669"/>
    <property type="project" value="UniProtKB-UniRule"/>
</dbReference>
<reference evidence="5" key="1">
    <citation type="journal article" date="2019" name="Int. J. Syst. Evol. Microbiol.">
        <title>The Global Catalogue of Microorganisms (GCM) 10K type strain sequencing project: providing services to taxonomists for standard genome sequencing and annotation.</title>
        <authorList>
            <consortium name="The Broad Institute Genomics Platform"/>
            <consortium name="The Broad Institute Genome Sequencing Center for Infectious Disease"/>
            <person name="Wu L."/>
            <person name="Ma J."/>
        </authorList>
    </citation>
    <scope>NUCLEOTIDE SEQUENCE [LARGE SCALE GENOMIC DNA]</scope>
    <source>
        <strain evidence="5">CGMCC 1.10130</strain>
    </source>
</reference>
<dbReference type="PANTHER" id="PTHR21621:SF0">
    <property type="entry name" value="BETA-CITRYLGLUTAMATE SYNTHASE B-RELATED"/>
    <property type="match status" value="1"/>
</dbReference>
<accession>A0A8J2U3Y2</accession>
<keyword evidence="5" id="KW-1185">Reference proteome</keyword>
<keyword evidence="2" id="KW-0547">Nucleotide-binding</keyword>
<dbReference type="Pfam" id="PF08443">
    <property type="entry name" value="RimK"/>
    <property type="match status" value="1"/>
</dbReference>
<dbReference type="InterPro" id="IPR013815">
    <property type="entry name" value="ATP_grasp_subdomain_1"/>
</dbReference>